<evidence type="ECO:0000313" key="10">
    <source>
        <dbReference type="Proteomes" id="UP000824223"/>
    </source>
</evidence>
<dbReference type="InterPro" id="IPR004391">
    <property type="entry name" value="Glu_race"/>
</dbReference>
<evidence type="ECO:0000256" key="7">
    <source>
        <dbReference type="ARBA" id="ARBA00070053"/>
    </source>
</evidence>
<evidence type="ECO:0000256" key="1">
    <source>
        <dbReference type="ARBA" id="ARBA00001602"/>
    </source>
</evidence>
<dbReference type="InterPro" id="IPR033134">
    <property type="entry name" value="Asp/Glu_racemase_AS_2"/>
</dbReference>
<keyword evidence="6 8" id="KW-0961">Cell wall biogenesis/degradation</keyword>
<evidence type="ECO:0000256" key="3">
    <source>
        <dbReference type="ARBA" id="ARBA00022960"/>
    </source>
</evidence>
<dbReference type="AlphaFoldDB" id="A0A9D2KJ87"/>
<feature type="binding site" evidence="8">
    <location>
        <begin position="77"/>
        <end position="78"/>
    </location>
    <ligand>
        <name>substrate</name>
    </ligand>
</feature>
<name>A0A9D2KJ87_9FIRM</name>
<evidence type="ECO:0000313" key="9">
    <source>
        <dbReference type="EMBL" id="HJA06810.1"/>
    </source>
</evidence>
<feature type="binding site" evidence="8">
    <location>
        <begin position="13"/>
        <end position="14"/>
    </location>
    <ligand>
        <name>substrate</name>
    </ligand>
</feature>
<dbReference type="InterPro" id="IPR018187">
    <property type="entry name" value="Asp/Glu_racemase_AS_1"/>
</dbReference>
<dbReference type="InterPro" id="IPR015942">
    <property type="entry name" value="Asp/Glu/hydantoin_racemase"/>
</dbReference>
<dbReference type="FunFam" id="3.40.50.1860:FF:000002">
    <property type="entry name" value="Glutamate racemase"/>
    <property type="match status" value="1"/>
</dbReference>
<dbReference type="NCBIfam" id="TIGR00067">
    <property type="entry name" value="glut_race"/>
    <property type="match status" value="1"/>
</dbReference>
<comment type="catalytic activity">
    <reaction evidence="1 8">
        <text>L-glutamate = D-glutamate</text>
        <dbReference type="Rhea" id="RHEA:12813"/>
        <dbReference type="ChEBI" id="CHEBI:29985"/>
        <dbReference type="ChEBI" id="CHEBI:29986"/>
        <dbReference type="EC" id="5.1.1.3"/>
    </reaction>
</comment>
<comment type="caution">
    <text evidence="9">The sequence shown here is derived from an EMBL/GenBank/DDBJ whole genome shotgun (WGS) entry which is preliminary data.</text>
</comment>
<keyword evidence="5 8" id="KW-0413">Isomerase</keyword>
<dbReference type="Pfam" id="PF01177">
    <property type="entry name" value="Asp_Glu_race"/>
    <property type="match status" value="1"/>
</dbReference>
<dbReference type="GO" id="GO:0009252">
    <property type="term" value="P:peptidoglycan biosynthetic process"/>
    <property type="evidence" value="ECO:0007669"/>
    <property type="project" value="UniProtKB-UniRule"/>
</dbReference>
<gene>
    <name evidence="8 9" type="primary">murI</name>
    <name evidence="9" type="ORF">H9798_06695</name>
</gene>
<dbReference type="GO" id="GO:0008360">
    <property type="term" value="P:regulation of cell shape"/>
    <property type="evidence" value="ECO:0007669"/>
    <property type="project" value="UniProtKB-KW"/>
</dbReference>
<dbReference type="GO" id="GO:0071555">
    <property type="term" value="P:cell wall organization"/>
    <property type="evidence" value="ECO:0007669"/>
    <property type="project" value="UniProtKB-KW"/>
</dbReference>
<evidence type="ECO:0000256" key="8">
    <source>
        <dbReference type="HAMAP-Rule" id="MF_00258"/>
    </source>
</evidence>
<feature type="active site" description="Proton donor/acceptor" evidence="8">
    <location>
        <position position="76"/>
    </location>
</feature>
<dbReference type="EC" id="5.1.1.3" evidence="2 8"/>
<dbReference type="Gene3D" id="3.40.50.1860">
    <property type="match status" value="2"/>
</dbReference>
<feature type="binding site" evidence="8">
    <location>
        <begin position="188"/>
        <end position="189"/>
    </location>
    <ligand>
        <name>substrate</name>
    </ligand>
</feature>
<dbReference type="PROSITE" id="PS00924">
    <property type="entry name" value="ASP_GLU_RACEMASE_2"/>
    <property type="match status" value="1"/>
</dbReference>
<dbReference type="EMBL" id="DXAK01000034">
    <property type="protein sequence ID" value="HJA06810.1"/>
    <property type="molecule type" value="Genomic_DNA"/>
</dbReference>
<feature type="binding site" evidence="8">
    <location>
        <begin position="45"/>
        <end position="46"/>
    </location>
    <ligand>
        <name>substrate</name>
    </ligand>
</feature>
<reference evidence="9" key="2">
    <citation type="submission" date="2021-04" db="EMBL/GenBank/DDBJ databases">
        <authorList>
            <person name="Gilroy R."/>
        </authorList>
    </citation>
    <scope>NUCLEOTIDE SEQUENCE</scope>
    <source>
        <strain evidence="9">ChiSjej2B20-11307</strain>
    </source>
</reference>
<dbReference type="HAMAP" id="MF_00258">
    <property type="entry name" value="Glu_racemase"/>
    <property type="match status" value="1"/>
</dbReference>
<protein>
    <recommendedName>
        <fullName evidence="7 8">Glutamate racemase</fullName>
        <ecNumber evidence="2 8">5.1.1.3</ecNumber>
    </recommendedName>
</protein>
<proteinExistence type="inferred from homology"/>
<accession>A0A9D2KJ87</accession>
<dbReference type="GO" id="GO:0008881">
    <property type="term" value="F:glutamate racemase activity"/>
    <property type="evidence" value="ECO:0007669"/>
    <property type="project" value="UniProtKB-UniRule"/>
</dbReference>
<dbReference type="InterPro" id="IPR001920">
    <property type="entry name" value="Asp/Glu_race"/>
</dbReference>
<evidence type="ECO:0000256" key="4">
    <source>
        <dbReference type="ARBA" id="ARBA00022984"/>
    </source>
</evidence>
<evidence type="ECO:0000256" key="5">
    <source>
        <dbReference type="ARBA" id="ARBA00023235"/>
    </source>
</evidence>
<dbReference type="SUPFAM" id="SSF53681">
    <property type="entry name" value="Aspartate/glutamate racemase"/>
    <property type="match status" value="2"/>
</dbReference>
<evidence type="ECO:0000256" key="2">
    <source>
        <dbReference type="ARBA" id="ARBA00013090"/>
    </source>
</evidence>
<evidence type="ECO:0000256" key="6">
    <source>
        <dbReference type="ARBA" id="ARBA00023316"/>
    </source>
</evidence>
<comment type="similarity">
    <text evidence="8">Belongs to the aspartate/glutamate racemases family.</text>
</comment>
<dbReference type="Proteomes" id="UP000824223">
    <property type="component" value="Unassembled WGS sequence"/>
</dbReference>
<feature type="active site" description="Proton donor/acceptor" evidence="8">
    <location>
        <position position="187"/>
    </location>
</feature>
<comment type="pathway">
    <text evidence="8">Cell wall biogenesis; peptidoglycan biosynthesis.</text>
</comment>
<dbReference type="PANTHER" id="PTHR21198:SF2">
    <property type="entry name" value="GLUTAMATE RACEMASE"/>
    <property type="match status" value="1"/>
</dbReference>
<dbReference type="PANTHER" id="PTHR21198">
    <property type="entry name" value="GLUTAMATE RACEMASE"/>
    <property type="match status" value="1"/>
</dbReference>
<dbReference type="PROSITE" id="PS00923">
    <property type="entry name" value="ASP_GLU_RACEMASE_1"/>
    <property type="match status" value="1"/>
</dbReference>
<reference evidence="9" key="1">
    <citation type="journal article" date="2021" name="PeerJ">
        <title>Extensive microbial diversity within the chicken gut microbiome revealed by metagenomics and culture.</title>
        <authorList>
            <person name="Gilroy R."/>
            <person name="Ravi A."/>
            <person name="Getino M."/>
            <person name="Pursley I."/>
            <person name="Horton D.L."/>
            <person name="Alikhan N.F."/>
            <person name="Baker D."/>
            <person name="Gharbi K."/>
            <person name="Hall N."/>
            <person name="Watson M."/>
            <person name="Adriaenssens E.M."/>
            <person name="Foster-Nyarko E."/>
            <person name="Jarju S."/>
            <person name="Secka A."/>
            <person name="Antonio M."/>
            <person name="Oren A."/>
            <person name="Chaudhuri R.R."/>
            <person name="La Ragione R."/>
            <person name="Hildebrand F."/>
            <person name="Pallen M.J."/>
        </authorList>
    </citation>
    <scope>NUCLEOTIDE SEQUENCE</scope>
    <source>
        <strain evidence="9">ChiSjej2B20-11307</strain>
    </source>
</reference>
<keyword evidence="3 8" id="KW-0133">Cell shape</keyword>
<comment type="function">
    <text evidence="8">Provides the (R)-glutamate required for cell wall biosynthesis.</text>
</comment>
<organism evidence="9 10">
    <name type="scientific">Candidatus Mediterraneibacter pullicola</name>
    <dbReference type="NCBI Taxonomy" id="2838682"/>
    <lineage>
        <taxon>Bacteria</taxon>
        <taxon>Bacillati</taxon>
        <taxon>Bacillota</taxon>
        <taxon>Clostridia</taxon>
        <taxon>Lachnospirales</taxon>
        <taxon>Lachnospiraceae</taxon>
        <taxon>Mediterraneibacter</taxon>
    </lineage>
</organism>
<keyword evidence="4 8" id="KW-0573">Peptidoglycan synthesis</keyword>
<sequence length="273" mass="30580">MENRKTAPIGVFDSGVGGLTVAREISRQLPNENIVYFGDTARVPYGSKSQNTIIRFSEQIIRFLKTKRVKAIVIACNTASALALDAVRDEFGIPIIGVVIPGARAAVEATKKRKVGVVGTDATVQSGMYTKIIHSMAPDIDVIEKACPLFVPLVEEGFKEHIVTQEVIEYYLESMRSTDIDAMILGCTHYPLLRSKIREYMGEKIQIVNPAYETAMDLRRILREQDMDNDGVTEEHSKYSFYVSDAAEKFRRFANTVMPFDVPTTNVVNIEEY</sequence>